<keyword evidence="1" id="KW-1185">Reference proteome</keyword>
<organism evidence="1 2">
    <name type="scientific">Romanomermis culicivorax</name>
    <name type="common">Nematode worm</name>
    <dbReference type="NCBI Taxonomy" id="13658"/>
    <lineage>
        <taxon>Eukaryota</taxon>
        <taxon>Metazoa</taxon>
        <taxon>Ecdysozoa</taxon>
        <taxon>Nematoda</taxon>
        <taxon>Enoplea</taxon>
        <taxon>Dorylaimia</taxon>
        <taxon>Mermithida</taxon>
        <taxon>Mermithoidea</taxon>
        <taxon>Mermithidae</taxon>
        <taxon>Romanomermis</taxon>
    </lineage>
</organism>
<proteinExistence type="predicted"/>
<reference evidence="2" key="1">
    <citation type="submission" date="2022-11" db="UniProtKB">
        <authorList>
            <consortium name="WormBaseParasite"/>
        </authorList>
    </citation>
    <scope>IDENTIFICATION</scope>
</reference>
<accession>A0A915KCV0</accession>
<evidence type="ECO:0000313" key="2">
    <source>
        <dbReference type="WBParaSite" id="nRc.2.0.1.t36608-RA"/>
    </source>
</evidence>
<protein>
    <submittedName>
        <fullName evidence="2">Uncharacterized protein</fullName>
    </submittedName>
</protein>
<dbReference type="AlphaFoldDB" id="A0A915KCV0"/>
<dbReference type="WBParaSite" id="nRc.2.0.1.t36608-RA">
    <property type="protein sequence ID" value="nRc.2.0.1.t36608-RA"/>
    <property type="gene ID" value="nRc.2.0.1.g36608"/>
</dbReference>
<dbReference type="Proteomes" id="UP000887565">
    <property type="component" value="Unplaced"/>
</dbReference>
<evidence type="ECO:0000313" key="1">
    <source>
        <dbReference type="Proteomes" id="UP000887565"/>
    </source>
</evidence>
<name>A0A915KCV0_ROMCU</name>
<sequence>MIPTSDGLAIPSHLATARLAKFPPGKTNPLSDPSQQQKLMDALNKLKSEQMTPIEEQQQQQQQQQSSLSAKSGIFAAPANVLAPNQSLPQTAVAAVQPMPAAHLPYLINQQLLAQQAAAAADIIRLVQQQQQQRQQAIRLQQLQLMQQMTSVPRLPVPGKQLTQEEYQQMLALTLFQQQQQAAVQRAAAAAAAGNASAVDILRQRALLAAAALPNAAALQQAQLFNSFRQPNFSQPPPDAPNVRNLLNVGGLSGAVVPNAAATANLNAAAAKSLMEEIERLQKSQQQPPQ</sequence>